<reference evidence="2" key="1">
    <citation type="submission" date="2019-07" db="EMBL/GenBank/DDBJ databases">
        <title>Annotation for the trematode Paragonimus miyazaki's.</title>
        <authorList>
            <person name="Choi Y.-J."/>
        </authorList>
    </citation>
    <scope>NUCLEOTIDE SEQUENCE</scope>
    <source>
        <strain evidence="2">Japan</strain>
    </source>
</reference>
<keyword evidence="1" id="KW-0472">Membrane</keyword>
<protein>
    <submittedName>
        <fullName evidence="2">Uncharacterized protein</fullName>
    </submittedName>
</protein>
<organism evidence="2 3">
    <name type="scientific">Paragonimus skrjabini miyazakii</name>
    <dbReference type="NCBI Taxonomy" id="59628"/>
    <lineage>
        <taxon>Eukaryota</taxon>
        <taxon>Metazoa</taxon>
        <taxon>Spiralia</taxon>
        <taxon>Lophotrochozoa</taxon>
        <taxon>Platyhelminthes</taxon>
        <taxon>Trematoda</taxon>
        <taxon>Digenea</taxon>
        <taxon>Plagiorchiida</taxon>
        <taxon>Troglotremata</taxon>
        <taxon>Troglotrematidae</taxon>
        <taxon>Paragonimus</taxon>
    </lineage>
</organism>
<feature type="transmembrane region" description="Helical" evidence="1">
    <location>
        <begin position="51"/>
        <end position="77"/>
    </location>
</feature>
<comment type="caution">
    <text evidence="2">The sequence shown here is derived from an EMBL/GenBank/DDBJ whole genome shotgun (WGS) entry which is preliminary data.</text>
</comment>
<proteinExistence type="predicted"/>
<accession>A0A8S9YSM8</accession>
<feature type="transmembrane region" description="Helical" evidence="1">
    <location>
        <begin position="17"/>
        <end position="39"/>
    </location>
</feature>
<keyword evidence="1" id="KW-1133">Transmembrane helix</keyword>
<name>A0A8S9YSM8_9TREM</name>
<keyword evidence="3" id="KW-1185">Reference proteome</keyword>
<evidence type="ECO:0000313" key="3">
    <source>
        <dbReference type="Proteomes" id="UP000822476"/>
    </source>
</evidence>
<dbReference type="EMBL" id="JTDE01002017">
    <property type="protein sequence ID" value="KAF7257995.1"/>
    <property type="molecule type" value="Genomic_DNA"/>
</dbReference>
<evidence type="ECO:0000256" key="1">
    <source>
        <dbReference type="SAM" id="Phobius"/>
    </source>
</evidence>
<evidence type="ECO:0000313" key="2">
    <source>
        <dbReference type="EMBL" id="KAF7257995.1"/>
    </source>
</evidence>
<sequence length="132" mass="14421">MNKNDALDNNYLKMTLAILHIIVMFSGIGLIVLGICFNKELSNLGRNEDKFILGLIITLVLLGCILISTSVVGLFGVHDSGHLPMNTISGKFRVVKRLNRVGTPMSCDWMNAAAYARVTSDVTELSNQISPI</sequence>
<dbReference type="Proteomes" id="UP000822476">
    <property type="component" value="Unassembled WGS sequence"/>
</dbReference>
<keyword evidence="1" id="KW-0812">Transmembrane</keyword>
<dbReference type="AlphaFoldDB" id="A0A8S9YSM8"/>
<gene>
    <name evidence="2" type="ORF">EG68_04912</name>
</gene>